<reference evidence="15" key="1">
    <citation type="submission" date="2021-08" db="EMBL/GenBank/DDBJ databases">
        <title>WGS assembly of Ceratopteris richardii.</title>
        <authorList>
            <person name="Marchant D.B."/>
            <person name="Chen G."/>
            <person name="Jenkins J."/>
            <person name="Shu S."/>
            <person name="Leebens-Mack J."/>
            <person name="Grimwood J."/>
            <person name="Schmutz J."/>
            <person name="Soltis P."/>
            <person name="Soltis D."/>
            <person name="Chen Z.-H."/>
        </authorList>
    </citation>
    <scope>NUCLEOTIDE SEQUENCE</scope>
    <source>
        <strain evidence="15">Whitten #5841</strain>
        <tissue evidence="15">Leaf</tissue>
    </source>
</reference>
<evidence type="ECO:0000313" key="16">
    <source>
        <dbReference type="Proteomes" id="UP000825935"/>
    </source>
</evidence>
<dbReference type="InterPro" id="IPR020631">
    <property type="entry name" value="THF_DH/CycHdrlase_NAD-bd_dom"/>
</dbReference>
<feature type="domain" description="Tetrahydrofolate dehydrogenase/cyclohydrolase catalytic" evidence="13">
    <location>
        <begin position="145"/>
        <end position="261"/>
    </location>
</feature>
<dbReference type="SUPFAM" id="SSF51735">
    <property type="entry name" value="NAD(P)-binding Rossmann-fold domains"/>
    <property type="match status" value="1"/>
</dbReference>
<dbReference type="HAMAP" id="MF_01576">
    <property type="entry name" value="THF_DHG_CYH"/>
    <property type="match status" value="1"/>
</dbReference>
<dbReference type="Gene3D" id="3.40.50.10860">
    <property type="entry name" value="Leucine Dehydrogenase, chain A, domain 1"/>
    <property type="match status" value="1"/>
</dbReference>
<dbReference type="GO" id="GO:0035999">
    <property type="term" value="P:tetrahydrofolate interconversion"/>
    <property type="evidence" value="ECO:0007669"/>
    <property type="project" value="TreeGrafter"/>
</dbReference>
<dbReference type="PROSITE" id="PS00767">
    <property type="entry name" value="THF_DHG_CYH_2"/>
    <property type="match status" value="1"/>
</dbReference>
<keyword evidence="16" id="KW-1185">Reference proteome</keyword>
<comment type="caution">
    <text evidence="15">The sequence shown here is derived from an EMBL/GenBank/DDBJ whole genome shotgun (WGS) entry which is preliminary data.</text>
</comment>
<comment type="catalytic activity">
    <reaction evidence="10">
        <text>(6R)-5,10-methylene-5,6,7,8-tetrahydrofolate + NADP(+) = (6R)-5,10-methenyltetrahydrofolate + NADPH</text>
        <dbReference type="Rhea" id="RHEA:22812"/>
        <dbReference type="ChEBI" id="CHEBI:15636"/>
        <dbReference type="ChEBI" id="CHEBI:57455"/>
        <dbReference type="ChEBI" id="CHEBI:57783"/>
        <dbReference type="ChEBI" id="CHEBI:58349"/>
        <dbReference type="EC" id="1.5.1.5"/>
    </reaction>
</comment>
<dbReference type="OrthoDB" id="5126881at2759"/>
<dbReference type="InterPro" id="IPR020867">
    <property type="entry name" value="THF_DH/CycHdrlase_CS"/>
</dbReference>
<dbReference type="InterPro" id="IPR020630">
    <property type="entry name" value="THF_DH/CycHdrlase_cat_dom"/>
</dbReference>
<dbReference type="Pfam" id="PF02882">
    <property type="entry name" value="THF_DHG_CYH_C"/>
    <property type="match status" value="1"/>
</dbReference>
<evidence type="ECO:0000256" key="10">
    <source>
        <dbReference type="ARBA" id="ARBA00052194"/>
    </source>
</evidence>
<gene>
    <name evidence="15" type="ORF">KP509_36G048200</name>
</gene>
<keyword evidence="3" id="KW-0554">One-carbon metabolism</keyword>
<feature type="domain" description="Tetrahydrofolate dehydrogenase/cyclohydrolase NAD(P)-binding" evidence="14">
    <location>
        <begin position="282"/>
        <end position="430"/>
    </location>
</feature>
<dbReference type="PANTHER" id="PTHR48099:SF5">
    <property type="entry name" value="C-1-TETRAHYDROFOLATE SYNTHASE, CYTOPLASMIC"/>
    <property type="match status" value="1"/>
</dbReference>
<sequence>MRAILLRRAASAARVDVLLYTQSFARTGEILSSSLLHVKQMHARCICFAESAVKVPHASVTPSVHAGNLAHYKCTRSYASDTDAYLSLVRPLSSNKLSSIGFHRVGIPILGVDSPEIWTHHKDLRPCQAILDEVSAKVEPSVILIDGKLIAERIKQEVAEEVARVKSQTAGKVPGLAMVLVGLREDAKTYVWSKKKACKEVGIESFEENLPEDSSEEEVVNVVGKFNDDPSVHGILVQLPLPKHINEERVLAAVNVEKDVDGFHPLNIGKLAMQGRSPLFVPCTPRGCIELLLRSNIDIKGKHAVVIGRSNIVGTPAAMLLQQHQATVSVVHSYTPNPAEITNRADIVIAAAGVAHLVRGDWIKPGAVVIDVGINLIEDPSAKKGYRLVGDVCFKEAVTKASAITPVPGGVGPMTIAMLLCNTLESAKRAFGISDQ</sequence>
<comment type="similarity">
    <text evidence="12">Belongs to the tetrahydrofolate dehydrogenase/cyclohydrolase family.</text>
</comment>
<comment type="function">
    <text evidence="11">Catalyzes the oxidation of 5,10-methylenetetrahydrofolate to 5,10-methenyltetrahydrofolate and then the hydrolysis of 5,10-methenyltetrahydrofolate to 10-formyltetrahydrofolate.</text>
</comment>
<comment type="pathway">
    <text evidence="1">One-carbon metabolism; tetrahydrofolate interconversion.</text>
</comment>
<evidence type="ECO:0000256" key="3">
    <source>
        <dbReference type="ARBA" id="ARBA00022563"/>
    </source>
</evidence>
<dbReference type="InterPro" id="IPR036291">
    <property type="entry name" value="NAD(P)-bd_dom_sf"/>
</dbReference>
<dbReference type="Proteomes" id="UP000825935">
    <property type="component" value="Chromosome 36"/>
</dbReference>
<dbReference type="GO" id="GO:0005829">
    <property type="term" value="C:cytosol"/>
    <property type="evidence" value="ECO:0007669"/>
    <property type="project" value="TreeGrafter"/>
</dbReference>
<evidence type="ECO:0000313" key="15">
    <source>
        <dbReference type="EMBL" id="KAH7281448.1"/>
    </source>
</evidence>
<dbReference type="CDD" id="cd01080">
    <property type="entry name" value="NAD_bind_m-THF_DH_Cyclohyd"/>
    <property type="match status" value="1"/>
</dbReference>
<dbReference type="EMBL" id="CM035441">
    <property type="protein sequence ID" value="KAH7281448.1"/>
    <property type="molecule type" value="Genomic_DNA"/>
</dbReference>
<dbReference type="Gene3D" id="3.40.50.720">
    <property type="entry name" value="NAD(P)-binding Rossmann-like Domain"/>
    <property type="match status" value="1"/>
</dbReference>
<evidence type="ECO:0000256" key="6">
    <source>
        <dbReference type="ARBA" id="ARBA00023002"/>
    </source>
</evidence>
<dbReference type="PANTHER" id="PTHR48099">
    <property type="entry name" value="C-1-TETRAHYDROFOLATE SYNTHASE, CYTOPLASMIC-RELATED"/>
    <property type="match status" value="1"/>
</dbReference>
<dbReference type="InterPro" id="IPR000672">
    <property type="entry name" value="THF_DH/CycHdrlase"/>
</dbReference>
<dbReference type="FunFam" id="3.40.50.720:FF:000006">
    <property type="entry name" value="Bifunctional protein FolD"/>
    <property type="match status" value="1"/>
</dbReference>
<dbReference type="OMA" id="TKCHASA"/>
<comment type="subunit">
    <text evidence="2">Homodimer.</text>
</comment>
<dbReference type="GO" id="GO:0009853">
    <property type="term" value="P:photorespiration"/>
    <property type="evidence" value="ECO:0007669"/>
    <property type="project" value="UniProtKB-KW"/>
</dbReference>
<proteinExistence type="inferred from homology"/>
<keyword evidence="7" id="KW-0601">Photorespiration</keyword>
<dbReference type="Pfam" id="PF00763">
    <property type="entry name" value="THF_DHG_CYH"/>
    <property type="match status" value="1"/>
</dbReference>
<evidence type="ECO:0000256" key="4">
    <source>
        <dbReference type="ARBA" id="ARBA00022801"/>
    </source>
</evidence>
<keyword evidence="5" id="KW-0521">NADP</keyword>
<name>A0A8T2QCU3_CERRI</name>
<dbReference type="AlphaFoldDB" id="A0A8T2QCU3"/>
<evidence type="ECO:0000256" key="7">
    <source>
        <dbReference type="ARBA" id="ARBA00023238"/>
    </source>
</evidence>
<evidence type="ECO:0000256" key="2">
    <source>
        <dbReference type="ARBA" id="ARBA00011738"/>
    </source>
</evidence>
<evidence type="ECO:0000256" key="11">
    <source>
        <dbReference type="ARBA" id="ARBA00058319"/>
    </source>
</evidence>
<dbReference type="PRINTS" id="PR00085">
    <property type="entry name" value="THFDHDRGNASE"/>
</dbReference>
<comment type="catalytic activity">
    <reaction evidence="9">
        <text>(6R)-5,10-methenyltetrahydrofolate + H2O = (6R)-10-formyltetrahydrofolate + H(+)</text>
        <dbReference type="Rhea" id="RHEA:23700"/>
        <dbReference type="ChEBI" id="CHEBI:15377"/>
        <dbReference type="ChEBI" id="CHEBI:15378"/>
        <dbReference type="ChEBI" id="CHEBI:57455"/>
        <dbReference type="ChEBI" id="CHEBI:195366"/>
        <dbReference type="EC" id="3.5.4.9"/>
    </reaction>
</comment>
<evidence type="ECO:0000256" key="8">
    <source>
        <dbReference type="ARBA" id="ARBA00023268"/>
    </source>
</evidence>
<dbReference type="GO" id="GO:0004477">
    <property type="term" value="F:methenyltetrahydrofolate cyclohydrolase activity"/>
    <property type="evidence" value="ECO:0007669"/>
    <property type="project" value="UniProtKB-EC"/>
</dbReference>
<dbReference type="InterPro" id="IPR046346">
    <property type="entry name" value="Aminoacid_DH-like_N_sf"/>
</dbReference>
<dbReference type="SUPFAM" id="SSF53223">
    <property type="entry name" value="Aminoacid dehydrogenase-like, N-terminal domain"/>
    <property type="match status" value="1"/>
</dbReference>
<evidence type="ECO:0000256" key="5">
    <source>
        <dbReference type="ARBA" id="ARBA00022857"/>
    </source>
</evidence>
<evidence type="ECO:0000259" key="13">
    <source>
        <dbReference type="Pfam" id="PF00763"/>
    </source>
</evidence>
<keyword evidence="8" id="KW-0511">Multifunctional enzyme</keyword>
<evidence type="ECO:0000256" key="9">
    <source>
        <dbReference type="ARBA" id="ARBA00036357"/>
    </source>
</evidence>
<dbReference type="GO" id="GO:0004488">
    <property type="term" value="F:methylenetetrahydrofolate dehydrogenase (NADP+) activity"/>
    <property type="evidence" value="ECO:0007669"/>
    <property type="project" value="UniProtKB-EC"/>
</dbReference>
<protein>
    <recommendedName>
        <fullName evidence="17">Methenyltetrahydrofolate cyclohydrolase</fullName>
    </recommendedName>
</protein>
<organism evidence="15 16">
    <name type="scientific">Ceratopteris richardii</name>
    <name type="common">Triangle waterfern</name>
    <dbReference type="NCBI Taxonomy" id="49495"/>
    <lineage>
        <taxon>Eukaryota</taxon>
        <taxon>Viridiplantae</taxon>
        <taxon>Streptophyta</taxon>
        <taxon>Embryophyta</taxon>
        <taxon>Tracheophyta</taxon>
        <taxon>Polypodiopsida</taxon>
        <taxon>Polypodiidae</taxon>
        <taxon>Polypodiales</taxon>
        <taxon>Pteridineae</taxon>
        <taxon>Pteridaceae</taxon>
        <taxon>Parkerioideae</taxon>
        <taxon>Ceratopteris</taxon>
    </lineage>
</organism>
<keyword evidence="6" id="KW-0560">Oxidoreductase</keyword>
<accession>A0A8T2QCU3</accession>
<evidence type="ECO:0008006" key="17">
    <source>
        <dbReference type="Google" id="ProtNLM"/>
    </source>
</evidence>
<evidence type="ECO:0000256" key="1">
    <source>
        <dbReference type="ARBA" id="ARBA00004777"/>
    </source>
</evidence>
<dbReference type="FunFam" id="3.40.50.10860:FF:000001">
    <property type="entry name" value="Bifunctional protein FolD"/>
    <property type="match status" value="1"/>
</dbReference>
<evidence type="ECO:0000256" key="12">
    <source>
        <dbReference type="ARBA" id="ARBA00061364"/>
    </source>
</evidence>
<evidence type="ECO:0000259" key="14">
    <source>
        <dbReference type="Pfam" id="PF02882"/>
    </source>
</evidence>
<keyword evidence="4" id="KW-0378">Hydrolase</keyword>